<evidence type="ECO:0000313" key="7">
    <source>
        <dbReference type="Proteomes" id="UP001180973"/>
    </source>
</evidence>
<dbReference type="CDD" id="cd02440">
    <property type="entry name" value="AdoMet_MTases"/>
    <property type="match status" value="1"/>
</dbReference>
<protein>
    <submittedName>
        <fullName evidence="6">Methyltransferase domain-containing protein</fullName>
    </submittedName>
</protein>
<organism evidence="6 7">
    <name type="scientific">Micromonospora reichwaldensis</name>
    <dbReference type="NCBI Taxonomy" id="3075516"/>
    <lineage>
        <taxon>Bacteria</taxon>
        <taxon>Bacillati</taxon>
        <taxon>Actinomycetota</taxon>
        <taxon>Actinomycetes</taxon>
        <taxon>Micromonosporales</taxon>
        <taxon>Micromonosporaceae</taxon>
        <taxon>Micromonospora</taxon>
    </lineage>
</organism>
<dbReference type="EMBL" id="JAVRFL010000054">
    <property type="protein sequence ID" value="MDT0533104.1"/>
    <property type="molecule type" value="Genomic_DNA"/>
</dbReference>
<dbReference type="GO" id="GO:0032259">
    <property type="term" value="P:methylation"/>
    <property type="evidence" value="ECO:0007669"/>
    <property type="project" value="UniProtKB-KW"/>
</dbReference>
<dbReference type="Pfam" id="PF13649">
    <property type="entry name" value="Methyltransf_25"/>
    <property type="match status" value="1"/>
</dbReference>
<evidence type="ECO:0000313" key="6">
    <source>
        <dbReference type="EMBL" id="MDT0533104.1"/>
    </source>
</evidence>
<evidence type="ECO:0000256" key="2">
    <source>
        <dbReference type="ARBA" id="ARBA00022679"/>
    </source>
</evidence>
<keyword evidence="7" id="KW-1185">Reference proteome</keyword>
<keyword evidence="1 6" id="KW-0489">Methyltransferase</keyword>
<dbReference type="GO" id="GO:0008168">
    <property type="term" value="F:methyltransferase activity"/>
    <property type="evidence" value="ECO:0007669"/>
    <property type="project" value="UniProtKB-KW"/>
</dbReference>
<dbReference type="InterPro" id="IPR041698">
    <property type="entry name" value="Methyltransf_25"/>
</dbReference>
<name>A0ABU2X6P4_9ACTN</name>
<keyword evidence="3" id="KW-0949">S-adenosyl-L-methionine</keyword>
<dbReference type="InterPro" id="IPR029063">
    <property type="entry name" value="SAM-dependent_MTases_sf"/>
</dbReference>
<dbReference type="RefSeq" id="WP_311414757.1">
    <property type="nucleotide sequence ID" value="NZ_JAVRFL010000054.1"/>
</dbReference>
<dbReference type="Gene3D" id="3.40.50.150">
    <property type="entry name" value="Vaccinia Virus protein VP39"/>
    <property type="match status" value="1"/>
</dbReference>
<gene>
    <name evidence="6" type="ORF">RM555_29345</name>
</gene>
<comment type="caution">
    <text evidence="6">The sequence shown here is derived from an EMBL/GenBank/DDBJ whole genome shotgun (WGS) entry which is preliminary data.</text>
</comment>
<dbReference type="SUPFAM" id="SSF53335">
    <property type="entry name" value="S-adenosyl-L-methionine-dependent methyltransferases"/>
    <property type="match status" value="1"/>
</dbReference>
<reference evidence="6" key="1">
    <citation type="submission" date="2023-09" db="EMBL/GenBank/DDBJ databases">
        <title>30 novel species of actinomycetes from the DSMZ collection.</title>
        <authorList>
            <person name="Nouioui I."/>
        </authorList>
    </citation>
    <scope>NUCLEOTIDE SEQUENCE</scope>
    <source>
        <strain evidence="6">DSM 115977</strain>
    </source>
</reference>
<accession>A0ABU2X6P4</accession>
<sequence>MHHDTTAGQHRHDDTSATSGHDGRRHPDVDEETARFWEEHYGRHERVWSGRANPILVDVAGSLPAGTVLDLGCGEGGDALWLAARGWRVTAVDVSETALARAAEEAAAAGVTSRIEFRRHDLTRTFPPGTYDLVSAQFLQSPLELPRAELLQSAARAVAPGGRLLIVEHGEVPPWGRHDHAHARFSTPQETLAALDLDPDRWDTERLDAPRRQATGPNGEPGELVDHVVLVHRRR</sequence>
<proteinExistence type="predicted"/>
<evidence type="ECO:0000256" key="3">
    <source>
        <dbReference type="ARBA" id="ARBA00022691"/>
    </source>
</evidence>
<evidence type="ECO:0000259" key="5">
    <source>
        <dbReference type="Pfam" id="PF13649"/>
    </source>
</evidence>
<feature type="domain" description="Methyltransferase" evidence="5">
    <location>
        <begin position="68"/>
        <end position="162"/>
    </location>
</feature>
<keyword evidence="2" id="KW-0808">Transferase</keyword>
<dbReference type="Proteomes" id="UP001180973">
    <property type="component" value="Unassembled WGS sequence"/>
</dbReference>
<evidence type="ECO:0000256" key="1">
    <source>
        <dbReference type="ARBA" id="ARBA00022603"/>
    </source>
</evidence>
<dbReference type="PANTHER" id="PTHR43464">
    <property type="entry name" value="METHYLTRANSFERASE"/>
    <property type="match status" value="1"/>
</dbReference>
<evidence type="ECO:0000256" key="4">
    <source>
        <dbReference type="SAM" id="MobiDB-lite"/>
    </source>
</evidence>
<feature type="region of interest" description="Disordered" evidence="4">
    <location>
        <begin position="1"/>
        <end position="29"/>
    </location>
</feature>
<dbReference type="PANTHER" id="PTHR43464:SF19">
    <property type="entry name" value="UBIQUINONE BIOSYNTHESIS O-METHYLTRANSFERASE, MITOCHONDRIAL"/>
    <property type="match status" value="1"/>
</dbReference>